<feature type="transmembrane region" description="Helical" evidence="2">
    <location>
        <begin position="38"/>
        <end position="58"/>
    </location>
</feature>
<dbReference type="OrthoDB" id="10412248at2759"/>
<accession>A0A8A1M738</accession>
<keyword evidence="2" id="KW-1133">Transmembrane helix</keyword>
<feature type="region of interest" description="Disordered" evidence="1">
    <location>
        <begin position="1"/>
        <end position="21"/>
    </location>
</feature>
<evidence type="ECO:0000313" key="3">
    <source>
        <dbReference type="EMBL" id="QSS61781.1"/>
    </source>
</evidence>
<proteinExistence type="predicted"/>
<organism evidence="3 4">
    <name type="scientific">Ajellomyces capsulatus</name>
    <name type="common">Darling's disease fungus</name>
    <name type="synonym">Histoplasma capsulatum</name>
    <dbReference type="NCBI Taxonomy" id="5037"/>
    <lineage>
        <taxon>Eukaryota</taxon>
        <taxon>Fungi</taxon>
        <taxon>Dikarya</taxon>
        <taxon>Ascomycota</taxon>
        <taxon>Pezizomycotina</taxon>
        <taxon>Eurotiomycetes</taxon>
        <taxon>Eurotiomycetidae</taxon>
        <taxon>Onygenales</taxon>
        <taxon>Ajellomycetaceae</taxon>
        <taxon>Histoplasma</taxon>
    </lineage>
</organism>
<keyword evidence="2" id="KW-0812">Transmembrane</keyword>
<evidence type="ECO:0000256" key="1">
    <source>
        <dbReference type="SAM" id="MobiDB-lite"/>
    </source>
</evidence>
<sequence>MAKSEQVIDQSSNLADSSQVTGPDSLTHPVFLLPVSLYIYPQLSVTLSFPCSLLLSGIQRRTKLKASRLWLGMKMKRKIKLGDLLGVSGVLDVVEHSWTEENRKNSTLAEKTWVFQYGNHQVNITQAQPRRRCWRR</sequence>
<gene>
    <name evidence="3" type="ORF">I7I51_03958</name>
</gene>
<protein>
    <submittedName>
        <fullName evidence="3">Uncharacterized protein</fullName>
    </submittedName>
</protein>
<feature type="compositionally biased region" description="Polar residues" evidence="1">
    <location>
        <begin position="7"/>
        <end position="21"/>
    </location>
</feature>
<evidence type="ECO:0000256" key="2">
    <source>
        <dbReference type="SAM" id="Phobius"/>
    </source>
</evidence>
<keyword evidence="2" id="KW-0472">Membrane</keyword>
<dbReference type="Proteomes" id="UP000663671">
    <property type="component" value="Chromosome 5"/>
</dbReference>
<dbReference type="AlphaFoldDB" id="A0A8A1M738"/>
<dbReference type="VEuPathDB" id="FungiDB:I7I51_03958"/>
<name>A0A8A1M738_AJECA</name>
<dbReference type="EMBL" id="CP069111">
    <property type="protein sequence ID" value="QSS61781.1"/>
    <property type="molecule type" value="Genomic_DNA"/>
</dbReference>
<reference evidence="3" key="1">
    <citation type="submission" date="2021-01" db="EMBL/GenBank/DDBJ databases">
        <title>Chromosome-level genome assembly of a human fungal pathogen reveals clustering of transcriptionally co-regulated genes.</title>
        <authorList>
            <person name="Voorhies M."/>
            <person name="Cohen S."/>
            <person name="Shea T.P."/>
            <person name="Petrus S."/>
            <person name="Munoz J.F."/>
            <person name="Poplawski S."/>
            <person name="Goldman W.E."/>
            <person name="Michael T."/>
            <person name="Cuomo C.A."/>
            <person name="Sil A."/>
            <person name="Beyhan S."/>
        </authorList>
    </citation>
    <scope>NUCLEOTIDE SEQUENCE</scope>
    <source>
        <strain evidence="3">WU24</strain>
    </source>
</reference>
<evidence type="ECO:0000313" key="4">
    <source>
        <dbReference type="Proteomes" id="UP000663671"/>
    </source>
</evidence>